<comment type="caution">
    <text evidence="2">The sequence shown here is derived from an EMBL/GenBank/DDBJ whole genome shotgun (WGS) entry which is preliminary data.</text>
</comment>
<evidence type="ECO:0000313" key="3">
    <source>
        <dbReference type="Proteomes" id="UP001595956"/>
    </source>
</evidence>
<evidence type="ECO:0000259" key="1">
    <source>
        <dbReference type="Pfam" id="PF10069"/>
    </source>
</evidence>
<dbReference type="InterPro" id="IPR019278">
    <property type="entry name" value="DICT_dom"/>
</dbReference>
<dbReference type="EMBL" id="JBHSMD010000002">
    <property type="protein sequence ID" value="MFC5493325.1"/>
    <property type="molecule type" value="Genomic_DNA"/>
</dbReference>
<reference evidence="3" key="1">
    <citation type="journal article" date="2019" name="Int. J. Syst. Evol. Microbiol.">
        <title>The Global Catalogue of Microorganisms (GCM) 10K type strain sequencing project: providing services to taxonomists for standard genome sequencing and annotation.</title>
        <authorList>
            <consortium name="The Broad Institute Genomics Platform"/>
            <consortium name="The Broad Institute Genome Sequencing Center for Infectious Disease"/>
            <person name="Wu L."/>
            <person name="Ma J."/>
        </authorList>
    </citation>
    <scope>NUCLEOTIDE SEQUENCE [LARGE SCALE GENOMIC DNA]</scope>
    <source>
        <strain evidence="3">KACC 13778</strain>
    </source>
</reference>
<feature type="domain" description="DICT" evidence="1">
    <location>
        <begin position="23"/>
        <end position="133"/>
    </location>
</feature>
<sequence>MAQEPTRPDGLPLSVYLAVRRRHPTLPAVRVRKQTLSALSHALEDEIAARCDHPVLFGGFQQVRHLTIPLPRWQELARRARSVVVFVEEPADGAPTPDTGVRVLRTPTDAPVRWEWIVVAADPGFGVALVAWEIPGQEAIRDRDRAFELVWSLEPGPVEVATRTCALIAAHAGLPEADELVPATPTHDVDLRTASEVFSRVLARVDATRST</sequence>
<organism evidence="2 3">
    <name type="scientific">Nocardioides caricicola</name>
    <dbReference type="NCBI Taxonomy" id="634770"/>
    <lineage>
        <taxon>Bacteria</taxon>
        <taxon>Bacillati</taxon>
        <taxon>Actinomycetota</taxon>
        <taxon>Actinomycetes</taxon>
        <taxon>Propionibacteriales</taxon>
        <taxon>Nocardioidaceae</taxon>
        <taxon>Nocardioides</taxon>
    </lineage>
</organism>
<name>A0ABW0MYA8_9ACTN</name>
<evidence type="ECO:0000313" key="2">
    <source>
        <dbReference type="EMBL" id="MFC5493325.1"/>
    </source>
</evidence>
<dbReference type="RefSeq" id="WP_345172331.1">
    <property type="nucleotide sequence ID" value="NZ_BAABFQ010000003.1"/>
</dbReference>
<protein>
    <submittedName>
        <fullName evidence="2">DICT sensory domain-containing protein</fullName>
    </submittedName>
</protein>
<gene>
    <name evidence="2" type="ORF">ACFPKY_09445</name>
</gene>
<proteinExistence type="predicted"/>
<accession>A0ABW0MYA8</accession>
<dbReference type="Pfam" id="PF10069">
    <property type="entry name" value="DICT"/>
    <property type="match status" value="1"/>
</dbReference>
<dbReference type="Proteomes" id="UP001595956">
    <property type="component" value="Unassembled WGS sequence"/>
</dbReference>
<keyword evidence="3" id="KW-1185">Reference proteome</keyword>